<evidence type="ECO:0000313" key="1">
    <source>
        <dbReference type="EMBL" id="QSQ11745.1"/>
    </source>
</evidence>
<evidence type="ECO:0008006" key="3">
    <source>
        <dbReference type="Google" id="ProtNLM"/>
    </source>
</evidence>
<dbReference type="Proteomes" id="UP000663090">
    <property type="component" value="Chromosome"/>
</dbReference>
<gene>
    <name evidence="1" type="ORF">JY572_25525</name>
</gene>
<organism evidence="1 2">
    <name type="scientific">Myxococcus landrumensis</name>
    <dbReference type="NCBI Taxonomy" id="2813577"/>
    <lineage>
        <taxon>Bacteria</taxon>
        <taxon>Pseudomonadati</taxon>
        <taxon>Myxococcota</taxon>
        <taxon>Myxococcia</taxon>
        <taxon>Myxococcales</taxon>
        <taxon>Cystobacterineae</taxon>
        <taxon>Myxococcaceae</taxon>
        <taxon>Myxococcus</taxon>
    </lineage>
</organism>
<name>A0ABX7MZ78_9BACT</name>
<dbReference type="EMBL" id="CP071091">
    <property type="protein sequence ID" value="QSQ11745.1"/>
    <property type="molecule type" value="Genomic_DNA"/>
</dbReference>
<dbReference type="NCBIfam" id="NF040657">
    <property type="entry name" value="immun_SitI3"/>
    <property type="match status" value="1"/>
</dbReference>
<evidence type="ECO:0000313" key="2">
    <source>
        <dbReference type="Proteomes" id="UP000663090"/>
    </source>
</evidence>
<sequence>MSLDYNFRITTSHSPEKVLEVVVDALALRPIPENQRGEVRGPGFLLAAGPVAPMSKAMVEEALGFSPSVDLQFWLEAQQRHAAMTAMLQGVLAVLLGIPGDATLLFGGETVLLLRRHGQLLLDSSTGAWTPERQALVKTPYAMQALPTL</sequence>
<proteinExistence type="predicted"/>
<keyword evidence="2" id="KW-1185">Reference proteome</keyword>
<protein>
    <recommendedName>
        <fullName evidence="3">Lipoprotein</fullName>
    </recommendedName>
</protein>
<reference evidence="1 2" key="1">
    <citation type="submission" date="2021-02" db="EMBL/GenBank/DDBJ databases">
        <title>De Novo genome assembly of isolated myxobacteria.</title>
        <authorList>
            <person name="Stevens D.C."/>
        </authorList>
    </citation>
    <scope>NUCLEOTIDE SEQUENCE [LARGE SCALE GENOMIC DNA]</scope>
    <source>
        <strain evidence="1 2">SCHIC003</strain>
    </source>
</reference>
<accession>A0ABX7MZ78</accession>
<dbReference type="RefSeq" id="WP_206713485.1">
    <property type="nucleotide sequence ID" value="NZ_CP071091.1"/>
</dbReference>
<dbReference type="InterPro" id="IPR049799">
    <property type="entry name" value="SitI3-like"/>
</dbReference>